<feature type="compositionally biased region" description="Acidic residues" evidence="1">
    <location>
        <begin position="88"/>
        <end position="103"/>
    </location>
</feature>
<dbReference type="EMBL" id="MN740993">
    <property type="protein sequence ID" value="QHU21903.1"/>
    <property type="molecule type" value="Genomic_DNA"/>
</dbReference>
<organism evidence="3">
    <name type="scientific">viral metagenome</name>
    <dbReference type="NCBI Taxonomy" id="1070528"/>
    <lineage>
        <taxon>unclassified sequences</taxon>
        <taxon>metagenomes</taxon>
        <taxon>organismal metagenomes</taxon>
    </lineage>
</organism>
<accession>A0A6C0KXC3</accession>
<keyword evidence="2" id="KW-0472">Membrane</keyword>
<dbReference type="AlphaFoldDB" id="A0A6C0KXC3"/>
<keyword evidence="2" id="KW-0812">Transmembrane</keyword>
<feature type="transmembrane region" description="Helical" evidence="2">
    <location>
        <begin position="9"/>
        <end position="29"/>
    </location>
</feature>
<evidence type="ECO:0000256" key="2">
    <source>
        <dbReference type="SAM" id="Phobius"/>
    </source>
</evidence>
<name>A0A6C0KXC3_9ZZZZ</name>
<keyword evidence="2" id="KW-1133">Transmembrane helix</keyword>
<feature type="compositionally biased region" description="Acidic residues" evidence="1">
    <location>
        <begin position="110"/>
        <end position="132"/>
    </location>
</feature>
<reference evidence="3" key="1">
    <citation type="journal article" date="2020" name="Nature">
        <title>Giant virus diversity and host interactions through global metagenomics.</title>
        <authorList>
            <person name="Schulz F."/>
            <person name="Roux S."/>
            <person name="Paez-Espino D."/>
            <person name="Jungbluth S."/>
            <person name="Walsh D.A."/>
            <person name="Denef V.J."/>
            <person name="McMahon K.D."/>
            <person name="Konstantinidis K.T."/>
            <person name="Eloe-Fadrosh E.A."/>
            <person name="Kyrpides N.C."/>
            <person name="Woyke T."/>
        </authorList>
    </citation>
    <scope>NUCLEOTIDE SEQUENCE</scope>
    <source>
        <strain evidence="3">GVMAG-S-3300013286-35</strain>
    </source>
</reference>
<feature type="transmembrane region" description="Helical" evidence="2">
    <location>
        <begin position="49"/>
        <end position="72"/>
    </location>
</feature>
<protein>
    <submittedName>
        <fullName evidence="3">Uncharacterized protein</fullName>
    </submittedName>
</protein>
<feature type="region of interest" description="Disordered" evidence="1">
    <location>
        <begin position="86"/>
        <end position="156"/>
    </location>
</feature>
<sequence>MAKINPGKYAIYIASVLLLVTMTFVGVFNRLDVLVLTAGVGLVSHGSGLPLPMTLLLASLATFLGTILPFGVSSYATIQGFEGFASEEKDEEFEDEDFEEEEKGEGFKVEDDEEFENDEEFEEEDFEEEEGFADAGAEKKKKRKRRPAPDNRNNKEMFELGKKYKLPAETDDNDFHLDAGTTFMNAYKSLKPDQISAMTKDTQELINTQKQLMSTLNTLKPLISDGKQMMDTFQGYFGADGVGGLGKMAENFGK</sequence>
<feature type="compositionally biased region" description="Basic and acidic residues" evidence="1">
    <location>
        <begin position="147"/>
        <end position="156"/>
    </location>
</feature>
<evidence type="ECO:0000256" key="1">
    <source>
        <dbReference type="SAM" id="MobiDB-lite"/>
    </source>
</evidence>
<evidence type="ECO:0000313" key="3">
    <source>
        <dbReference type="EMBL" id="QHU21903.1"/>
    </source>
</evidence>
<proteinExistence type="predicted"/>